<feature type="chain" id="PRO_5007281276" description="Mig1 protein" evidence="1">
    <location>
        <begin position="25"/>
        <end position="141"/>
    </location>
</feature>
<evidence type="ECO:0000256" key="1">
    <source>
        <dbReference type="SAM" id="SignalP"/>
    </source>
</evidence>
<evidence type="ECO:0000313" key="2">
    <source>
        <dbReference type="EMBL" id="CDU24838.1"/>
    </source>
</evidence>
<name>A0A127ZFE1_9BASI</name>
<dbReference type="EMBL" id="LK056681">
    <property type="protein sequence ID" value="CDU24838.1"/>
    <property type="molecule type" value="Genomic_DNA"/>
</dbReference>
<organism evidence="2">
    <name type="scientific">Sporisorium scitamineum</name>
    <dbReference type="NCBI Taxonomy" id="49012"/>
    <lineage>
        <taxon>Eukaryota</taxon>
        <taxon>Fungi</taxon>
        <taxon>Dikarya</taxon>
        <taxon>Basidiomycota</taxon>
        <taxon>Ustilaginomycotina</taxon>
        <taxon>Ustilaginomycetes</taxon>
        <taxon>Ustilaginales</taxon>
        <taxon>Ustilaginaceae</taxon>
        <taxon>Sporisorium</taxon>
    </lineage>
</organism>
<proteinExistence type="predicted"/>
<accession>A0A127ZFE1</accession>
<feature type="signal peptide" evidence="1">
    <location>
        <begin position="1"/>
        <end position="24"/>
    </location>
</feature>
<dbReference type="OrthoDB" id="10431160at2759"/>
<dbReference type="AlphaFoldDB" id="A0A127ZFE1"/>
<keyword evidence="1" id="KW-0732">Signal</keyword>
<sequence length="141" mass="14568">MRSFSSVIFATALALVVCGSAARAGKEDYATYCQKEKGAPAIPAGTRYVCFQTSGVPPLFGSDGLSNARFYSNPTKSSEFVIVLGAGSDSYAKIAVGESTVQVEGEGRPGCVTVAITQDASGVPRPEDGKQYCGAQGSVRI</sequence>
<reference evidence="2" key="1">
    <citation type="submission" date="2014-06" db="EMBL/GenBank/DDBJ databases">
        <authorList>
            <person name="Ju J."/>
            <person name="Zhang J."/>
        </authorList>
    </citation>
    <scope>NUCLEOTIDE SEQUENCE</scope>
    <source>
        <strain evidence="2">SscI8</strain>
    </source>
</reference>
<gene>
    <name evidence="2" type="ORF">SPSC_04671</name>
</gene>
<protein>
    <recommendedName>
        <fullName evidence="3">Mig1 protein</fullName>
    </recommendedName>
</protein>
<evidence type="ECO:0008006" key="3">
    <source>
        <dbReference type="Google" id="ProtNLM"/>
    </source>
</evidence>